<evidence type="ECO:0000259" key="2">
    <source>
        <dbReference type="Pfam" id="PF13581"/>
    </source>
</evidence>
<evidence type="ECO:0000256" key="1">
    <source>
        <dbReference type="ARBA" id="ARBA00022527"/>
    </source>
</evidence>
<reference evidence="3" key="1">
    <citation type="submission" date="2022-06" db="EMBL/GenBank/DDBJ databases">
        <authorList>
            <person name="Ping M."/>
        </authorList>
    </citation>
    <scope>NUCLEOTIDE SEQUENCE</scope>
    <source>
        <strain evidence="3">JCM11759T</strain>
    </source>
</reference>
<keyword evidence="1" id="KW-0723">Serine/threonine-protein kinase</keyword>
<dbReference type="SUPFAM" id="SSF55874">
    <property type="entry name" value="ATPase domain of HSP90 chaperone/DNA topoisomerase II/histidine kinase"/>
    <property type="match status" value="1"/>
</dbReference>
<dbReference type="Gene3D" id="3.30.565.10">
    <property type="entry name" value="Histidine kinase-like ATPase, C-terminal domain"/>
    <property type="match status" value="1"/>
</dbReference>
<dbReference type="InterPro" id="IPR050267">
    <property type="entry name" value="Anti-sigma-factor_SerPK"/>
</dbReference>
<keyword evidence="3" id="KW-0067">ATP-binding</keyword>
<accession>A0ABY5D888</accession>
<name>A0ABY5D888_9ACTN</name>
<sequence>MTGYEIPRPRCGQDENRRVAGGVPVRERDRWRGEATGYFDGRPEQVARVREWCRKATGFDEDLAAPVVLVASELVTNAVRHSASGNRFGRVRIAVGVMPGDFVLMRVTDDGPRADQPTTYPHVPDRSEELSAEGYGLNLVTALAKKWWWTNHPNGRLTVWAFIDPQCGLHDA</sequence>
<keyword evidence="3" id="KW-0547">Nucleotide-binding</keyword>
<dbReference type="Pfam" id="PF13581">
    <property type="entry name" value="HATPase_c_2"/>
    <property type="match status" value="1"/>
</dbReference>
<evidence type="ECO:0000313" key="3">
    <source>
        <dbReference type="EMBL" id="USY19600.1"/>
    </source>
</evidence>
<proteinExistence type="predicted"/>
<feature type="domain" description="Histidine kinase/HSP90-like ATPase" evidence="2">
    <location>
        <begin position="42"/>
        <end position="155"/>
    </location>
</feature>
<keyword evidence="1" id="KW-0418">Kinase</keyword>
<dbReference type="PANTHER" id="PTHR35526:SF3">
    <property type="entry name" value="ANTI-SIGMA-F FACTOR RSBW"/>
    <property type="match status" value="1"/>
</dbReference>
<keyword evidence="4" id="KW-1185">Reference proteome</keyword>
<dbReference type="PANTHER" id="PTHR35526">
    <property type="entry name" value="ANTI-SIGMA-F FACTOR RSBW-RELATED"/>
    <property type="match status" value="1"/>
</dbReference>
<dbReference type="Proteomes" id="UP001055940">
    <property type="component" value="Chromosome"/>
</dbReference>
<dbReference type="CDD" id="cd16936">
    <property type="entry name" value="HATPase_RsbW-like"/>
    <property type="match status" value="1"/>
</dbReference>
<dbReference type="GO" id="GO:0005524">
    <property type="term" value="F:ATP binding"/>
    <property type="evidence" value="ECO:0007669"/>
    <property type="project" value="UniProtKB-KW"/>
</dbReference>
<dbReference type="EMBL" id="CP099837">
    <property type="protein sequence ID" value="USY19600.1"/>
    <property type="molecule type" value="Genomic_DNA"/>
</dbReference>
<dbReference type="RefSeq" id="WP_254418796.1">
    <property type="nucleotide sequence ID" value="NZ_BAAAJB010000092.1"/>
</dbReference>
<evidence type="ECO:0000313" key="4">
    <source>
        <dbReference type="Proteomes" id="UP001055940"/>
    </source>
</evidence>
<dbReference type="InterPro" id="IPR003594">
    <property type="entry name" value="HATPase_dom"/>
</dbReference>
<keyword evidence="1" id="KW-0808">Transferase</keyword>
<dbReference type="InterPro" id="IPR036890">
    <property type="entry name" value="HATPase_C_sf"/>
</dbReference>
<gene>
    <name evidence="3" type="ORF">NE857_30915</name>
</gene>
<organism evidence="3 4">
    <name type="scientific">Nocardiopsis exhalans</name>
    <dbReference type="NCBI Taxonomy" id="163604"/>
    <lineage>
        <taxon>Bacteria</taxon>
        <taxon>Bacillati</taxon>
        <taxon>Actinomycetota</taxon>
        <taxon>Actinomycetes</taxon>
        <taxon>Streptosporangiales</taxon>
        <taxon>Nocardiopsidaceae</taxon>
        <taxon>Nocardiopsis</taxon>
    </lineage>
</organism>
<protein>
    <submittedName>
        <fullName evidence="3">ATP-binding protein</fullName>
    </submittedName>
</protein>